<comment type="caution">
    <text evidence="1">The sequence shown here is derived from an EMBL/GenBank/DDBJ whole genome shotgun (WGS) entry which is preliminary data.</text>
</comment>
<dbReference type="InterPro" id="IPR029058">
    <property type="entry name" value="AB_hydrolase_fold"/>
</dbReference>
<dbReference type="Gene3D" id="3.40.50.1820">
    <property type="entry name" value="alpha/beta hydrolase"/>
    <property type="match status" value="1"/>
</dbReference>
<protein>
    <submittedName>
        <fullName evidence="1">Uncharacterized protein</fullName>
    </submittedName>
</protein>
<reference evidence="1" key="1">
    <citation type="submission" date="2019-08" db="EMBL/GenBank/DDBJ databases">
        <authorList>
            <person name="Kucharzyk K."/>
            <person name="Murdoch R.W."/>
            <person name="Higgins S."/>
            <person name="Loffler F."/>
        </authorList>
    </citation>
    <scope>NUCLEOTIDE SEQUENCE</scope>
</reference>
<gene>
    <name evidence="1" type="ORF">SDC9_159423</name>
</gene>
<proteinExistence type="predicted"/>
<name>A0A645FCP9_9ZZZZ</name>
<sequence>MVGLAPTYIKGIIDDTPFLSKLGWANYAQIPVLRKLAALLHFVNAKYGPAFGLHRFLFGAKSDQKILASAKLRKLQRTAYKEAFRTGYKGVEQDLQLYTQYWGFNLKNITAKVLLFYGAADKNLSLKMGQYYAAEIPHSQLIVYPNEGHLVSWTHAEEILESLIR</sequence>
<accession>A0A645FCP9</accession>
<dbReference type="SUPFAM" id="SSF53474">
    <property type="entry name" value="alpha/beta-Hydrolases"/>
    <property type="match status" value="1"/>
</dbReference>
<dbReference type="AlphaFoldDB" id="A0A645FCP9"/>
<evidence type="ECO:0000313" key="1">
    <source>
        <dbReference type="EMBL" id="MPN12111.1"/>
    </source>
</evidence>
<organism evidence="1">
    <name type="scientific">bioreactor metagenome</name>
    <dbReference type="NCBI Taxonomy" id="1076179"/>
    <lineage>
        <taxon>unclassified sequences</taxon>
        <taxon>metagenomes</taxon>
        <taxon>ecological metagenomes</taxon>
    </lineage>
</organism>
<dbReference type="EMBL" id="VSSQ01058401">
    <property type="protein sequence ID" value="MPN12111.1"/>
    <property type="molecule type" value="Genomic_DNA"/>
</dbReference>